<name>A0ABQ1P8F2_9GAMM</name>
<sequence length="152" mass="16865">MHYFRSADSFWYRTALYLAFAAIYLLFAGPLLSQWQAQASSLDHSSEHSSKHALEHLSEHSPAHAHGHDGTDLCETPAPSSHANNPLHHWYHQCDYCGIWQNTPTAPHHLPAIGSVAFITRTPLPTAFTQHAAAVQAYPHAYPRAPPSLNVI</sequence>
<evidence type="ECO:0008006" key="4">
    <source>
        <dbReference type="Google" id="ProtNLM"/>
    </source>
</evidence>
<dbReference type="EMBL" id="BMHM01000004">
    <property type="protein sequence ID" value="GGC92729.1"/>
    <property type="molecule type" value="Genomic_DNA"/>
</dbReference>
<accession>A0ABQ1P8F2</accession>
<evidence type="ECO:0000256" key="1">
    <source>
        <dbReference type="SAM" id="MobiDB-lite"/>
    </source>
</evidence>
<protein>
    <recommendedName>
        <fullName evidence="4">DUF2946 domain-containing protein</fullName>
    </recommendedName>
</protein>
<feature type="region of interest" description="Disordered" evidence="1">
    <location>
        <begin position="46"/>
        <end position="77"/>
    </location>
</feature>
<proteinExistence type="predicted"/>
<keyword evidence="3" id="KW-1185">Reference proteome</keyword>
<comment type="caution">
    <text evidence="2">The sequence shown here is derived from an EMBL/GenBank/DDBJ whole genome shotgun (WGS) entry which is preliminary data.</text>
</comment>
<organism evidence="2 3">
    <name type="scientific">Vreelandella lutescens</name>
    <dbReference type="NCBI Taxonomy" id="1602943"/>
    <lineage>
        <taxon>Bacteria</taxon>
        <taxon>Pseudomonadati</taxon>
        <taxon>Pseudomonadota</taxon>
        <taxon>Gammaproteobacteria</taxon>
        <taxon>Oceanospirillales</taxon>
        <taxon>Halomonadaceae</taxon>
        <taxon>Vreelandella</taxon>
    </lineage>
</organism>
<evidence type="ECO:0000313" key="2">
    <source>
        <dbReference type="EMBL" id="GGC92729.1"/>
    </source>
</evidence>
<evidence type="ECO:0000313" key="3">
    <source>
        <dbReference type="Proteomes" id="UP000597301"/>
    </source>
</evidence>
<feature type="compositionally biased region" description="Basic and acidic residues" evidence="1">
    <location>
        <begin position="46"/>
        <end position="71"/>
    </location>
</feature>
<reference evidence="3" key="1">
    <citation type="journal article" date="2019" name="Int. J. Syst. Evol. Microbiol.">
        <title>The Global Catalogue of Microorganisms (GCM) 10K type strain sequencing project: providing services to taxonomists for standard genome sequencing and annotation.</title>
        <authorList>
            <consortium name="The Broad Institute Genomics Platform"/>
            <consortium name="The Broad Institute Genome Sequencing Center for Infectious Disease"/>
            <person name="Wu L."/>
            <person name="Ma J."/>
        </authorList>
    </citation>
    <scope>NUCLEOTIDE SEQUENCE [LARGE SCALE GENOMIC DNA]</scope>
    <source>
        <strain evidence="3">CGMCC 1.15122</strain>
    </source>
</reference>
<dbReference type="RefSeq" id="WP_188639732.1">
    <property type="nucleotide sequence ID" value="NZ_BMHM01000004.1"/>
</dbReference>
<dbReference type="Proteomes" id="UP000597301">
    <property type="component" value="Unassembled WGS sequence"/>
</dbReference>
<gene>
    <name evidence="2" type="ORF">GCM10011382_23880</name>
</gene>